<evidence type="ECO:0000313" key="3">
    <source>
        <dbReference type="Proteomes" id="UP000198931"/>
    </source>
</evidence>
<reference evidence="2 3" key="1">
    <citation type="submission" date="2016-10" db="EMBL/GenBank/DDBJ databases">
        <authorList>
            <person name="de Groot N.N."/>
        </authorList>
    </citation>
    <scope>NUCLEOTIDE SEQUENCE [LARGE SCALE GENOMIC DNA]</scope>
    <source>
        <strain evidence="2 3">DSM 26000</strain>
    </source>
</reference>
<dbReference type="EMBL" id="FOQT01000005">
    <property type="protein sequence ID" value="SFI50085.1"/>
    <property type="molecule type" value="Genomic_DNA"/>
</dbReference>
<proteinExistence type="predicted"/>
<dbReference type="Gene3D" id="3.10.450.50">
    <property type="match status" value="1"/>
</dbReference>
<dbReference type="Proteomes" id="UP000198931">
    <property type="component" value="Unassembled WGS sequence"/>
</dbReference>
<name>A0A1I3IQ19_9FLAO</name>
<dbReference type="Pfam" id="PF12883">
    <property type="entry name" value="DUF3828"/>
    <property type="match status" value="1"/>
</dbReference>
<dbReference type="RefSeq" id="WP_090082016.1">
    <property type="nucleotide sequence ID" value="NZ_FOQT01000005.1"/>
</dbReference>
<accession>A0A1I3IQ19</accession>
<dbReference type="InterPro" id="IPR024289">
    <property type="entry name" value="DUF3828"/>
</dbReference>
<dbReference type="PROSITE" id="PS51257">
    <property type="entry name" value="PROKAR_LIPOPROTEIN"/>
    <property type="match status" value="1"/>
</dbReference>
<sequence>MKTLFSLLIFISVLTSCKQETKNFSKIELTKDSIGVIKSKDAVNTLKEFYFAFYGSDKPINDRRLMHKYVSERVLKRIDSLTANPENIILDYDPFINAQDFDGKVIKKTLEIRPLENPNEYRASFLLFGEKNEKQTNIDFLLKKNKDGKLLIYSILSDNYLNFNSIKTKEKIVNDDKYTSNTITNKEEIINSLESSYKLIQSKQYDLNGDGFNDIFLVFEPIKTFTQEDEITLDSPVYILMSDGKNKFHVFKNKNIIYTFIPNSPAEGFRNLTIKNNFFTIEQQEGSGWFFIDSYTTFKYDKITKEIVLTKYGESFTDRRDPDKVIPDKVLRNGDLKKVSFIEFNSETINKIK</sequence>
<organism evidence="2 3">
    <name type="scientific">Halpernia frigidisoli</name>
    <dbReference type="NCBI Taxonomy" id="1125876"/>
    <lineage>
        <taxon>Bacteria</taxon>
        <taxon>Pseudomonadati</taxon>
        <taxon>Bacteroidota</taxon>
        <taxon>Flavobacteriia</taxon>
        <taxon>Flavobacteriales</taxon>
        <taxon>Weeksellaceae</taxon>
        <taxon>Chryseobacterium group</taxon>
        <taxon>Halpernia</taxon>
    </lineage>
</organism>
<gene>
    <name evidence="2" type="ORF">SAMN05443292_2732</name>
</gene>
<dbReference type="STRING" id="1125876.SAMN05443292_2732"/>
<keyword evidence="3" id="KW-1185">Reference proteome</keyword>
<feature type="domain" description="DUF3828" evidence="1">
    <location>
        <begin position="56"/>
        <end position="156"/>
    </location>
</feature>
<evidence type="ECO:0000259" key="1">
    <source>
        <dbReference type="Pfam" id="PF12883"/>
    </source>
</evidence>
<dbReference type="OrthoDB" id="1258615at2"/>
<evidence type="ECO:0000313" key="2">
    <source>
        <dbReference type="EMBL" id="SFI50085.1"/>
    </source>
</evidence>
<dbReference type="AlphaFoldDB" id="A0A1I3IQ19"/>
<protein>
    <recommendedName>
        <fullName evidence="1">DUF3828 domain-containing protein</fullName>
    </recommendedName>
</protein>